<dbReference type="STRING" id="1271860.SAMN05216174_101679"/>
<dbReference type="AlphaFoldDB" id="A0A1G6K2D3"/>
<keyword evidence="2" id="KW-1185">Reference proteome</keyword>
<name>A0A1G6K2D3_9PSEU</name>
<dbReference type="OrthoDB" id="950695at2"/>
<sequence>MTTNRNKTMSTPARASRPKAELMAVTPEMAKAWLAETNTHNRSLRHSAVAAYARDMGAGRWRTSGEAIKFAADGTLLDGQHRLAAIVRAGVTVSTFVVFGLRRDAQDVMDSGRKRSAGDALQLSGMRNVGRVAAAARLALSRRDNHPLGGGGYTNAEVQQFVRDNPDLAEAVELMGSTVRGLRLTPRVGDYCFWLFSRLDPDAAYEFFTSLGQLVGLTEGNPILTLHRRLSGHYGAARRISVEEQLSLVIRAWNHWRQGTTVHKLLSISRSGTVAIPDPI</sequence>
<accession>A0A1G6K2D3</accession>
<evidence type="ECO:0000313" key="1">
    <source>
        <dbReference type="EMBL" id="SDC25134.1"/>
    </source>
</evidence>
<organism evidence="1 2">
    <name type="scientific">Actinokineospora iranica</name>
    <dbReference type="NCBI Taxonomy" id="1271860"/>
    <lineage>
        <taxon>Bacteria</taxon>
        <taxon>Bacillati</taxon>
        <taxon>Actinomycetota</taxon>
        <taxon>Actinomycetes</taxon>
        <taxon>Pseudonocardiales</taxon>
        <taxon>Pseudonocardiaceae</taxon>
        <taxon>Actinokineospora</taxon>
    </lineage>
</organism>
<gene>
    <name evidence="1" type="ORF">SAMN05216174_101679</name>
</gene>
<dbReference type="EMBL" id="FMZZ01000001">
    <property type="protein sequence ID" value="SDC25134.1"/>
    <property type="molecule type" value="Genomic_DNA"/>
</dbReference>
<proteinExistence type="predicted"/>
<reference evidence="2" key="1">
    <citation type="submission" date="2016-10" db="EMBL/GenBank/DDBJ databases">
        <authorList>
            <person name="Varghese N."/>
            <person name="Submissions S."/>
        </authorList>
    </citation>
    <scope>NUCLEOTIDE SEQUENCE [LARGE SCALE GENOMIC DNA]</scope>
    <source>
        <strain evidence="2">IBRC-M 10403</strain>
    </source>
</reference>
<dbReference type="Proteomes" id="UP000199501">
    <property type="component" value="Unassembled WGS sequence"/>
</dbReference>
<evidence type="ECO:0000313" key="2">
    <source>
        <dbReference type="Proteomes" id="UP000199501"/>
    </source>
</evidence>
<protein>
    <submittedName>
        <fullName evidence="1">Uncharacterized protein</fullName>
    </submittedName>
</protein>
<dbReference type="RefSeq" id="WP_091448012.1">
    <property type="nucleotide sequence ID" value="NZ_FMZZ01000001.1"/>
</dbReference>